<dbReference type="SMART" id="SM00060">
    <property type="entry name" value="FN3"/>
    <property type="match status" value="2"/>
</dbReference>
<comment type="similarity">
    <text evidence="1">Belongs to the TRAFAC class TrmE-Era-EngA-EngB-Septin-like GTPase superfamily. Septin GTPase family.</text>
</comment>
<evidence type="ECO:0000313" key="5">
    <source>
        <dbReference type="Proteomes" id="UP001066276"/>
    </source>
</evidence>
<dbReference type="PROSITE" id="PS50853">
    <property type="entry name" value="FN3"/>
    <property type="match status" value="2"/>
</dbReference>
<evidence type="ECO:0000313" key="4">
    <source>
        <dbReference type="EMBL" id="KAJ1121321.1"/>
    </source>
</evidence>
<gene>
    <name evidence="4" type="ORF">NDU88_009434</name>
</gene>
<dbReference type="SUPFAM" id="SSF52540">
    <property type="entry name" value="P-loop containing nucleoside triphosphate hydrolases"/>
    <property type="match status" value="1"/>
</dbReference>
<dbReference type="Pfam" id="PF00041">
    <property type="entry name" value="fn3"/>
    <property type="match status" value="2"/>
</dbReference>
<comment type="caution">
    <text evidence="4">The sequence shown here is derived from an EMBL/GenBank/DDBJ whole genome shotgun (WGS) entry which is preliminary data.</text>
</comment>
<evidence type="ECO:0000259" key="3">
    <source>
        <dbReference type="PROSITE" id="PS50853"/>
    </source>
</evidence>
<feature type="domain" description="Fibronectin type-III" evidence="3">
    <location>
        <begin position="517"/>
        <end position="620"/>
    </location>
</feature>
<dbReference type="Gene3D" id="2.60.40.10">
    <property type="entry name" value="Immunoglobulins"/>
    <property type="match status" value="2"/>
</dbReference>
<keyword evidence="1" id="KW-0547">Nucleotide-binding</keyword>
<name>A0AAV7NZK7_PLEWA</name>
<dbReference type="InterPro" id="IPR048997">
    <property type="entry name" value="Stonustoxin-like_helical"/>
</dbReference>
<dbReference type="AlphaFoldDB" id="A0AAV7NZK7"/>
<feature type="coiled-coil region" evidence="2">
    <location>
        <begin position="1049"/>
        <end position="1076"/>
    </location>
</feature>
<dbReference type="PANTHER" id="PTHR31594">
    <property type="entry name" value="AIG1-TYPE G DOMAIN-CONTAINING PROTEIN"/>
    <property type="match status" value="1"/>
</dbReference>
<feature type="domain" description="Fibronectin type-III" evidence="3">
    <location>
        <begin position="419"/>
        <end position="515"/>
    </location>
</feature>
<dbReference type="Gene3D" id="3.40.50.300">
    <property type="entry name" value="P-loop containing nucleotide triphosphate hydrolases"/>
    <property type="match status" value="1"/>
</dbReference>
<accession>A0AAV7NZK7</accession>
<dbReference type="GO" id="GO:0005525">
    <property type="term" value="F:GTP binding"/>
    <property type="evidence" value="ECO:0007669"/>
    <property type="project" value="UniProtKB-KW"/>
</dbReference>
<proteinExistence type="inferred from homology"/>
<dbReference type="Pfam" id="PF21109">
    <property type="entry name" value="Stonustoxin_helical"/>
    <property type="match status" value="1"/>
</dbReference>
<dbReference type="InterPro" id="IPR040581">
    <property type="entry name" value="Thioredoxin_11"/>
</dbReference>
<evidence type="ECO:0000256" key="1">
    <source>
        <dbReference type="RuleBase" id="RU004560"/>
    </source>
</evidence>
<dbReference type="InterPro" id="IPR013783">
    <property type="entry name" value="Ig-like_fold"/>
</dbReference>
<dbReference type="InterPro" id="IPR003961">
    <property type="entry name" value="FN3_dom"/>
</dbReference>
<dbReference type="InterPro" id="IPR036116">
    <property type="entry name" value="FN3_sf"/>
</dbReference>
<dbReference type="FunFam" id="3.40.50.300:FF:002049">
    <property type="entry name" value="Si:ch73-170d6.2"/>
    <property type="match status" value="1"/>
</dbReference>
<dbReference type="InterPro" id="IPR030379">
    <property type="entry name" value="G_SEPTIN_dom"/>
</dbReference>
<dbReference type="Pfam" id="PF00735">
    <property type="entry name" value="Septin"/>
    <property type="match status" value="1"/>
</dbReference>
<keyword evidence="1" id="KW-0342">GTP-binding</keyword>
<dbReference type="Pfam" id="PF18078">
    <property type="entry name" value="Thioredoxin_11"/>
    <property type="match status" value="1"/>
</dbReference>
<evidence type="ECO:0000256" key="2">
    <source>
        <dbReference type="SAM" id="Coils"/>
    </source>
</evidence>
<reference evidence="4" key="1">
    <citation type="journal article" date="2022" name="bioRxiv">
        <title>Sequencing and chromosome-scale assembly of the giantPleurodeles waltlgenome.</title>
        <authorList>
            <person name="Brown T."/>
            <person name="Elewa A."/>
            <person name="Iarovenko S."/>
            <person name="Subramanian E."/>
            <person name="Araus A.J."/>
            <person name="Petzold A."/>
            <person name="Susuki M."/>
            <person name="Suzuki K.-i.T."/>
            <person name="Hayashi T."/>
            <person name="Toyoda A."/>
            <person name="Oliveira C."/>
            <person name="Osipova E."/>
            <person name="Leigh N.D."/>
            <person name="Simon A."/>
            <person name="Yun M.H."/>
        </authorList>
    </citation>
    <scope>NUCLEOTIDE SEQUENCE</scope>
    <source>
        <strain evidence="4">20211129_DDA</strain>
        <tissue evidence="4">Liver</tissue>
    </source>
</reference>
<dbReference type="InterPro" id="IPR027417">
    <property type="entry name" value="P-loop_NTPase"/>
</dbReference>
<organism evidence="4 5">
    <name type="scientific">Pleurodeles waltl</name>
    <name type="common">Iberian ribbed newt</name>
    <dbReference type="NCBI Taxonomy" id="8319"/>
    <lineage>
        <taxon>Eukaryota</taxon>
        <taxon>Metazoa</taxon>
        <taxon>Chordata</taxon>
        <taxon>Craniata</taxon>
        <taxon>Vertebrata</taxon>
        <taxon>Euteleostomi</taxon>
        <taxon>Amphibia</taxon>
        <taxon>Batrachia</taxon>
        <taxon>Caudata</taxon>
        <taxon>Salamandroidea</taxon>
        <taxon>Salamandridae</taxon>
        <taxon>Pleurodelinae</taxon>
        <taxon>Pleurodeles</taxon>
    </lineage>
</organism>
<dbReference type="CDD" id="cd00063">
    <property type="entry name" value="FN3"/>
    <property type="match status" value="2"/>
</dbReference>
<dbReference type="SUPFAM" id="SSF49265">
    <property type="entry name" value="Fibronectin type III"/>
    <property type="match status" value="1"/>
</dbReference>
<dbReference type="Proteomes" id="UP001066276">
    <property type="component" value="Chromosome 8"/>
</dbReference>
<protein>
    <recommendedName>
        <fullName evidence="3">Fibronectin type-III domain-containing protein</fullName>
    </recommendedName>
</protein>
<keyword evidence="2" id="KW-0175">Coiled coil</keyword>
<dbReference type="InterPro" id="IPR052090">
    <property type="entry name" value="Cytolytic_pore-forming_toxin"/>
</dbReference>
<keyword evidence="5" id="KW-1185">Reference proteome</keyword>
<dbReference type="PANTHER" id="PTHR31594:SF16">
    <property type="entry name" value="SI:CH211-281L24.3"/>
    <property type="match status" value="1"/>
</dbReference>
<sequence length="1179" mass="133590">MKTSKKQARVSLQYSTTTIFDQLTMTHLGRKNVSYPDVFDQGTATHVVTAVLYGAQAFFVFDYDPSSSESIQDIQGNLEMMIQKIPTIALEGEGSLKMSDKEFENTEKFTCKFYGDFSLDSNPTTYQEAIKIYSTLPKLLGERGEKAVPVKVWLYPLKQIDPKAAQVVHDISIKLVFDVQAVLEKMSEINMQCNDLMMHPAAITFPEIIGKLQQFQEFCKQYTLTFQKQLAETLPSIRGGKKEECALVNILMSQRHSPFNFQSLSEFLDDKLQEMDFVNSYITLLKDVRVIATESELNRIIRNPNTEYVVAFTFTSLKDVEPFLAALKDWLQAEFNKKVNGSKAQSDVSQKEKTKQWISHSNISKTTRKYVKAFQELVILNKSRKDTQFIVSSVSDQSNPGAFLYLYEAGDLLSTKFEPPSKPNPPLPGRITHNSVELKLRPSEFGQEAIEMYKIEYRSTHEENWADIRSEQKTETFTINGLKPNSEYEFRYYAECKAGLSAASDIKRAAKTLPTSPPGAPASGAVYSEAITLTWKVPSVIADGVTISDYEIEYRRKGGEGTQERDVGWFKERVGKKRETFTIKGLDRNTSYLFRVYAICKDVGVSAPSDNAVIITTGNAEGPRIAQTILEGSTQLNEDEPSIYMLPTVFHPDGVYRKHTMGTVNMQQTPKVIMVLGATGSGKTTLINGMINYILGVEWKDNFRFKLINEVLDRSQAHSQTSEVTAYEIHFQIGFHIPYSLTIIDTPGFGDTRGIEQDKKITQNIQEFFSKPGGIDHIDAVCCVVQASAARLTHAQKYVFDSVLSIFGKDIEENIQVLVTFADGQTPPVLDAIKASDVPCPKDDQGMPIHFKFNNSALFASNAGREEVNAFNFNELFWKMGLMSMQTFFTSLSNLEPKSLRLTKEVLKERRDLEVCVQGLQPQIKAGLIKLDELKKTQHALEQHKDEMKANQNFEYEVETHKQRKVEIQDLITNCSTCHFTCHHPCGIRDDREKRHCCAMHDGYCTVCPGKCAWDVHFNQPYKFEFYTVTEKNTYAELKARYESASGGVMTAEKLFEELLLEYDAVENTVVDLIEKSSSSLRRLQEIALKPNPLSTPEYIELMIQAEERELKPGYKERIKALHEVREQAVLLHKIANNEKLLPEESKAYTFMQKKKSRIAASIWSTVNVVKSFFKGSSN</sequence>
<dbReference type="EMBL" id="JANPWB010000012">
    <property type="protein sequence ID" value="KAJ1121321.1"/>
    <property type="molecule type" value="Genomic_DNA"/>
</dbReference>